<keyword evidence="10" id="KW-1185">Reference proteome</keyword>
<dbReference type="EMBL" id="JAKRRY010000005">
    <property type="protein sequence ID" value="MCW8345633.1"/>
    <property type="molecule type" value="Genomic_DNA"/>
</dbReference>
<organism evidence="9 10">
    <name type="scientific">Vibrio qingdaonensis</name>
    <dbReference type="NCBI Taxonomy" id="2829491"/>
    <lineage>
        <taxon>Bacteria</taxon>
        <taxon>Pseudomonadati</taxon>
        <taxon>Pseudomonadota</taxon>
        <taxon>Gammaproteobacteria</taxon>
        <taxon>Vibrionales</taxon>
        <taxon>Vibrionaceae</taxon>
        <taxon>Vibrio</taxon>
    </lineage>
</organism>
<keyword evidence="4" id="KW-0677">Repeat</keyword>
<evidence type="ECO:0000313" key="10">
    <source>
        <dbReference type="Proteomes" id="UP001155587"/>
    </source>
</evidence>
<keyword evidence="3" id="KW-0732">Signal</keyword>
<gene>
    <name evidence="9" type="ORF">MD535_06370</name>
</gene>
<feature type="repeat" description="TPR" evidence="7">
    <location>
        <begin position="397"/>
        <end position="430"/>
    </location>
</feature>
<evidence type="ECO:0000259" key="8">
    <source>
        <dbReference type="Pfam" id="PF05420"/>
    </source>
</evidence>
<dbReference type="RefSeq" id="WP_265674040.1">
    <property type="nucleotide sequence ID" value="NZ_JAKRRY010000005.1"/>
</dbReference>
<evidence type="ECO:0000256" key="2">
    <source>
        <dbReference type="ARBA" id="ARBA00005186"/>
    </source>
</evidence>
<evidence type="ECO:0000256" key="7">
    <source>
        <dbReference type="PROSITE-ProRule" id="PRU00339"/>
    </source>
</evidence>
<keyword evidence="6" id="KW-0135">Cellulose biosynthesis</keyword>
<evidence type="ECO:0000256" key="3">
    <source>
        <dbReference type="ARBA" id="ARBA00022729"/>
    </source>
</evidence>
<dbReference type="Gene3D" id="1.25.40.10">
    <property type="entry name" value="Tetratricopeptide repeat domain"/>
    <property type="match status" value="3"/>
</dbReference>
<name>A0A9X3CLG8_9VIBR</name>
<sequence>MVKVPHLAVGLCTLALSSVIPVGAMPVAPVIYYQSAPTWLENQIVIGELKQDEELVFSAVERWLAIDPENPEALFAKGRWLVRNDQLDLASSLLLKVKKQGNRDVIRAFESYLLVNVERKSDFNQIILLQKGGQNEAALARFNDLFGDQRPDITYELEYLDLLSTFPERADEALQGYQALDSAFPHVGEIRIRLARHLARYYDEKQAIAIYQDLANDAQLGVFASSLWLNELDSQPLSQQWFDTYSRVASYHPTNLAIQQKYETAVNRWSQEKTLRKDPRYRAKLRALKEVDNSQYSQSGLSALLAANKKWPNSPDILIALSRHEFQRGNYKASLAYLHQAETNDDNPDLADFYLSQKRSIEYWQAIDLARQSIIAQNFTQAEAYINRALKTDESIALGYVLKGQVLRSKGEVEQANQWAKKAIEIEPLSTSALELWVETYRPNLGVEGQMLALNTLSSQQRKALRAFSARVEHSVILNRLKVVDALSPTLAQSKLFQDVVASTADLPWLKKEIAEQLLRLGQPELANRTMRNAYIEHQDAQHSHAYSLFLVSQNRWEEAYGVVNENKYVNLTPSEQATFTRITLEYHRQVARNKQANDQVIEPYIRRLSKQNLPIAIVLWNEFGYQDQANTALASVDVSQLQDYELVLYSQVSFDLNQAALHHAVYSQVHNREINVSVINEREQAFNADRYLANNQAGKATALYVELINDGFDLGSERYLLLVEQSPEHAEALIKASADNVFQLTKEQFLTAEIAAIRTNNQAYINFFNNHSTQKTLTAFDYWRLEEEANEIDNHALVQRYAEKSLLLDDKERHELANVRTMRAAYRNADDQWMTNDLISTLDVLRERNQSYVMFGAEYNSVPNGATFLTAPIELSIAMPDWDGHLKLRTESVYLNSGELTYYNEGVSFERSRVGQAFSVGWEAPQWRADIGTTPLGFRINDWVGGIEGTSTFGDVSMRASISKRPVTSSLISYSGLEVADRRGNVTEFGGITRTGGTVSASWNDGRPYGFWGYGEYHKLSGKNVADNDRLSGMFGGYYNLISSNDQALSVGSSLFYMGYDKNVNEVVIGHGNYYSPQSYVSVSLPVSYYRRVNYDWTYGARGTVSVSNASFDAPYQLGGSASTSSGVSSAVQLYTEYKMTDHWTLVGYLSQQFSSDYQPSLFNLYFKYHFDPAWESAELQPDPLRLYSNYY</sequence>
<keyword evidence="5 7" id="KW-0802">TPR repeat</keyword>
<dbReference type="GO" id="GO:0019867">
    <property type="term" value="C:outer membrane"/>
    <property type="evidence" value="ECO:0007669"/>
    <property type="project" value="InterPro"/>
</dbReference>
<dbReference type="GO" id="GO:0030244">
    <property type="term" value="P:cellulose biosynthetic process"/>
    <property type="evidence" value="ECO:0007669"/>
    <property type="project" value="UniProtKB-KW"/>
</dbReference>
<dbReference type="InterPro" id="IPR019734">
    <property type="entry name" value="TPR_rpt"/>
</dbReference>
<comment type="caution">
    <text evidence="9">The sequence shown here is derived from an EMBL/GenBank/DDBJ whole genome shotgun (WGS) entry which is preliminary data.</text>
</comment>
<comment type="pathway">
    <text evidence="2">Glycan metabolism; bacterial cellulose biosynthesis.</text>
</comment>
<protein>
    <submittedName>
        <fullName evidence="9">BCSC C-terminal domain-containing protein</fullName>
    </submittedName>
</protein>
<feature type="domain" description="Cellulose synthase operon C C-terminal" evidence="8">
    <location>
        <begin position="871"/>
        <end position="1173"/>
    </location>
</feature>
<evidence type="ECO:0000256" key="1">
    <source>
        <dbReference type="ARBA" id="ARBA00003476"/>
    </source>
</evidence>
<reference evidence="9" key="1">
    <citation type="submission" date="2022-02" db="EMBL/GenBank/DDBJ databases">
        <title>Vibrio sp. nov, a new bacterium isolated from seawater.</title>
        <authorList>
            <person name="Yuan Y."/>
        </authorList>
    </citation>
    <scope>NUCLEOTIDE SEQUENCE</scope>
    <source>
        <strain evidence="9">ZSDZ65</strain>
    </source>
</reference>
<dbReference type="InterPro" id="IPR008410">
    <property type="entry name" value="BCSC_C"/>
</dbReference>
<evidence type="ECO:0000256" key="5">
    <source>
        <dbReference type="ARBA" id="ARBA00022803"/>
    </source>
</evidence>
<comment type="function">
    <text evidence="1">Required for maximal bacterial cellulose synthesis.</text>
</comment>
<proteinExistence type="predicted"/>
<dbReference type="PROSITE" id="PS50005">
    <property type="entry name" value="TPR"/>
    <property type="match status" value="1"/>
</dbReference>
<dbReference type="AlphaFoldDB" id="A0A9X3CLG8"/>
<dbReference type="Proteomes" id="UP001155587">
    <property type="component" value="Unassembled WGS sequence"/>
</dbReference>
<accession>A0A9X3CLG8</accession>
<evidence type="ECO:0000256" key="4">
    <source>
        <dbReference type="ARBA" id="ARBA00022737"/>
    </source>
</evidence>
<evidence type="ECO:0000256" key="6">
    <source>
        <dbReference type="ARBA" id="ARBA00022916"/>
    </source>
</evidence>
<dbReference type="SUPFAM" id="SSF48452">
    <property type="entry name" value="TPR-like"/>
    <property type="match status" value="2"/>
</dbReference>
<evidence type="ECO:0000313" key="9">
    <source>
        <dbReference type="EMBL" id="MCW8345633.1"/>
    </source>
</evidence>
<dbReference type="InterPro" id="IPR011990">
    <property type="entry name" value="TPR-like_helical_dom_sf"/>
</dbReference>
<dbReference type="Pfam" id="PF05420">
    <property type="entry name" value="BCSC_C"/>
    <property type="match status" value="1"/>
</dbReference>